<keyword evidence="3" id="KW-1185">Reference proteome</keyword>
<dbReference type="AlphaFoldDB" id="A0A6S7I7J0"/>
<dbReference type="EMBL" id="CACRXK020008425">
    <property type="protein sequence ID" value="CAB4014735.1"/>
    <property type="molecule type" value="Genomic_DNA"/>
</dbReference>
<accession>A0A6S7I7J0</accession>
<sequence>MDDKSNLQQLSKCLNDASNLINTMLDTDTQRHQPGIAPAQPVPQAERPREAAVNVPSVRATINSAVDRARLMIGQSSSRGLCSWLNRRERLRVTSSKPSTSTTKKPRLEKKVFEFVLLSKVKLLAGQGCIYLKMKNGLECLFVEDAPGDGAFDFEKKGSMQRFFKRLIAFLDSHNKSPHDGDCEGELNNSRQESRESERCKERYRSQSHSSRRCRSRQRSRSNDREETIPGWAQQLLNGQRESDQRLKTLEKQLKDTNAKQSYARKWEHSPTPEFKYKRNKVQYELNKSILGKIETALDASDDEERSGALDEGREMLIERNKHIKLAEKYGWEAVDCYIDEP</sequence>
<evidence type="ECO:0000313" key="2">
    <source>
        <dbReference type="EMBL" id="CAB4014735.1"/>
    </source>
</evidence>
<proteinExistence type="predicted"/>
<gene>
    <name evidence="2" type="ORF">PACLA_8A017206</name>
</gene>
<name>A0A6S7I7J0_PARCT</name>
<evidence type="ECO:0000313" key="3">
    <source>
        <dbReference type="Proteomes" id="UP001152795"/>
    </source>
</evidence>
<dbReference type="OrthoDB" id="6159665at2759"/>
<comment type="caution">
    <text evidence="2">The sequence shown here is derived from an EMBL/GenBank/DDBJ whole genome shotgun (WGS) entry which is preliminary data.</text>
</comment>
<reference evidence="2" key="1">
    <citation type="submission" date="2020-04" db="EMBL/GenBank/DDBJ databases">
        <authorList>
            <person name="Alioto T."/>
            <person name="Alioto T."/>
            <person name="Gomez Garrido J."/>
        </authorList>
    </citation>
    <scope>NUCLEOTIDE SEQUENCE</scope>
    <source>
        <strain evidence="2">A484AB</strain>
    </source>
</reference>
<feature type="compositionally biased region" description="Basic residues" evidence="1">
    <location>
        <begin position="210"/>
        <end position="220"/>
    </location>
</feature>
<evidence type="ECO:0000256" key="1">
    <source>
        <dbReference type="SAM" id="MobiDB-lite"/>
    </source>
</evidence>
<dbReference type="Proteomes" id="UP001152795">
    <property type="component" value="Unassembled WGS sequence"/>
</dbReference>
<feature type="region of interest" description="Disordered" evidence="1">
    <location>
        <begin position="30"/>
        <end position="51"/>
    </location>
</feature>
<organism evidence="2 3">
    <name type="scientific">Paramuricea clavata</name>
    <name type="common">Red gorgonian</name>
    <name type="synonym">Violescent sea-whip</name>
    <dbReference type="NCBI Taxonomy" id="317549"/>
    <lineage>
        <taxon>Eukaryota</taxon>
        <taxon>Metazoa</taxon>
        <taxon>Cnidaria</taxon>
        <taxon>Anthozoa</taxon>
        <taxon>Octocorallia</taxon>
        <taxon>Malacalcyonacea</taxon>
        <taxon>Plexauridae</taxon>
        <taxon>Paramuricea</taxon>
    </lineage>
</organism>
<feature type="region of interest" description="Disordered" evidence="1">
    <location>
        <begin position="178"/>
        <end position="231"/>
    </location>
</feature>
<feature type="compositionally biased region" description="Basic and acidic residues" evidence="1">
    <location>
        <begin position="192"/>
        <end position="205"/>
    </location>
</feature>
<protein>
    <submittedName>
        <fullName evidence="2">Uncharacterized protein</fullName>
    </submittedName>
</protein>